<feature type="region of interest" description="Disordered" evidence="1">
    <location>
        <begin position="1"/>
        <end position="158"/>
    </location>
</feature>
<feature type="compositionally biased region" description="Acidic residues" evidence="1">
    <location>
        <begin position="118"/>
        <end position="140"/>
    </location>
</feature>
<reference evidence="3" key="1">
    <citation type="journal article" date="2011" name="Proc. Natl. Acad. Sci. U.S.A.">
        <title>Obligate biotrophy features unraveled by the genomic analysis of rust fungi.</title>
        <authorList>
            <person name="Duplessis S."/>
            <person name="Cuomo C.A."/>
            <person name="Lin Y.-C."/>
            <person name="Aerts A."/>
            <person name="Tisserant E."/>
            <person name="Veneault-Fourrey C."/>
            <person name="Joly D.L."/>
            <person name="Hacquard S."/>
            <person name="Amselem J."/>
            <person name="Cantarel B.L."/>
            <person name="Chiu R."/>
            <person name="Coutinho P.M."/>
            <person name="Feau N."/>
            <person name="Field M."/>
            <person name="Frey P."/>
            <person name="Gelhaye E."/>
            <person name="Goldberg J."/>
            <person name="Grabherr M.G."/>
            <person name="Kodira C.D."/>
            <person name="Kohler A."/>
            <person name="Kuees U."/>
            <person name="Lindquist E.A."/>
            <person name="Lucas S.M."/>
            <person name="Mago R."/>
            <person name="Mauceli E."/>
            <person name="Morin E."/>
            <person name="Murat C."/>
            <person name="Pangilinan J.L."/>
            <person name="Park R."/>
            <person name="Pearson M."/>
            <person name="Quesneville H."/>
            <person name="Rouhier N."/>
            <person name="Sakthikumar S."/>
            <person name="Salamov A.A."/>
            <person name="Schmutz J."/>
            <person name="Selles B."/>
            <person name="Shapiro H."/>
            <person name="Tanguay P."/>
            <person name="Tuskan G.A."/>
            <person name="Henrissat B."/>
            <person name="Van de Peer Y."/>
            <person name="Rouze P."/>
            <person name="Ellis J.G."/>
            <person name="Dodds P.N."/>
            <person name="Schein J.E."/>
            <person name="Zhong S."/>
            <person name="Hamelin R.C."/>
            <person name="Grigoriev I.V."/>
            <person name="Szabo L.J."/>
            <person name="Martin F."/>
        </authorList>
    </citation>
    <scope>NUCLEOTIDE SEQUENCE [LARGE SCALE GENOMIC DNA]</scope>
    <source>
        <strain evidence="3">98AG31 / pathotype 3-4-7</strain>
    </source>
</reference>
<dbReference type="GeneID" id="18924877"/>
<keyword evidence="3" id="KW-1185">Reference proteome</keyword>
<sequence>MTPQITPSGKKDLPRRPRTSSAKKIKPYESPSLLKRQTRDTSLPPSSLALPVSPMPLDQTSQALVETNQQNVEMKIDDPPQESLTLDQKEPEPTLPVTQKSTEKGKKKRTKSSSSSSEESESSDDSSSDSASGDDDDVDESESKNPLPNSNKEDEDTDQVMDHAEDILTQTSSKKTHELVQTNKTNSSHEAYLKHRQSLNNSGTNMLPYPAPGSLVLRTVNPLKYSYQNEFAFTCDLPYEIQLWWQINHHRHISVDDKALWAIATVLSQSIRSNQFEEVKRTLNHCINYIKIIPNVAGSRFFLVRFKTSKAKDELSNNARHDRGVFVSYQGSKKPSTVLIFQLDAITKSTPKMRSLLVTMHGLPFPLFNRLISDTIFGSIAAHKSNKLLRLKGVRELNSYPTFAYGGGRVFEVIFKRKATLEWFKLLSQPTPITAIGWNFKGAGTKDLYLLNIRHVPTCFNCGTTTYNCSHSDGCPFITIRDAIIKSLKKEIPSKIEISEDEDEDSEDSEPLASTSKAKHQVKIGKFTVRD</sequence>
<accession>F4S8I9</accession>
<dbReference type="Proteomes" id="UP000001072">
    <property type="component" value="Unassembled WGS sequence"/>
</dbReference>
<evidence type="ECO:0000313" key="3">
    <source>
        <dbReference type="Proteomes" id="UP000001072"/>
    </source>
</evidence>
<evidence type="ECO:0000256" key="1">
    <source>
        <dbReference type="SAM" id="MobiDB-lite"/>
    </source>
</evidence>
<dbReference type="HOGENOM" id="CLU_451317_0_0_1"/>
<feature type="region of interest" description="Disordered" evidence="1">
    <location>
        <begin position="496"/>
        <end position="531"/>
    </location>
</feature>
<feature type="compositionally biased region" description="Low complexity" evidence="1">
    <location>
        <begin position="42"/>
        <end position="57"/>
    </location>
</feature>
<feature type="compositionally biased region" description="Basic residues" evidence="1">
    <location>
        <begin position="16"/>
        <end position="25"/>
    </location>
</feature>
<feature type="compositionally biased region" description="Acidic residues" evidence="1">
    <location>
        <begin position="499"/>
        <end position="510"/>
    </location>
</feature>
<protein>
    <submittedName>
        <fullName evidence="2">Uncharacterized protein</fullName>
    </submittedName>
</protein>
<dbReference type="RefSeq" id="XP_007417721.1">
    <property type="nucleotide sequence ID" value="XM_007417659.1"/>
</dbReference>
<organism evidence="3">
    <name type="scientific">Melampsora larici-populina (strain 98AG31 / pathotype 3-4-7)</name>
    <name type="common">Poplar leaf rust fungus</name>
    <dbReference type="NCBI Taxonomy" id="747676"/>
    <lineage>
        <taxon>Eukaryota</taxon>
        <taxon>Fungi</taxon>
        <taxon>Dikarya</taxon>
        <taxon>Basidiomycota</taxon>
        <taxon>Pucciniomycotina</taxon>
        <taxon>Pucciniomycetes</taxon>
        <taxon>Pucciniales</taxon>
        <taxon>Melampsoraceae</taxon>
        <taxon>Melampsora</taxon>
    </lineage>
</organism>
<gene>
    <name evidence="2" type="ORF">MELLADRAFT_113076</name>
</gene>
<dbReference type="KEGG" id="mlr:MELLADRAFT_113076"/>
<evidence type="ECO:0000313" key="2">
    <source>
        <dbReference type="EMBL" id="EGF99031.1"/>
    </source>
</evidence>
<name>F4S8I9_MELLP</name>
<dbReference type="EMBL" id="GL883165">
    <property type="protein sequence ID" value="EGF99031.1"/>
    <property type="molecule type" value="Genomic_DNA"/>
</dbReference>
<proteinExistence type="predicted"/>
<dbReference type="InParanoid" id="F4S8I9"/>
<dbReference type="VEuPathDB" id="FungiDB:MELLADRAFT_113076"/>
<feature type="compositionally biased region" description="Polar residues" evidence="1">
    <location>
        <begin position="58"/>
        <end position="72"/>
    </location>
</feature>
<dbReference type="AlphaFoldDB" id="F4S8I9"/>